<dbReference type="PROSITE" id="PS50866">
    <property type="entry name" value="GOLD"/>
    <property type="match status" value="1"/>
</dbReference>
<evidence type="ECO:0000313" key="13">
    <source>
        <dbReference type="Proteomes" id="UP000678393"/>
    </source>
</evidence>
<evidence type="ECO:0000256" key="1">
    <source>
        <dbReference type="ARBA" id="ARBA00004479"/>
    </source>
</evidence>
<comment type="similarity">
    <text evidence="2 8">Belongs to the EMP24/GP25L family.</text>
</comment>
<comment type="subcellular location">
    <subcellularLocation>
        <location evidence="7">Endomembrane system</location>
        <topology evidence="7">Single-pass membrane protein</topology>
    </subcellularLocation>
    <subcellularLocation>
        <location evidence="1 8">Membrane</location>
        <topology evidence="1 8">Single-pass type I membrane protein</topology>
    </subcellularLocation>
</comment>
<dbReference type="EMBL" id="CAJHNH020001035">
    <property type="protein sequence ID" value="CAG5121192.1"/>
    <property type="molecule type" value="Genomic_DNA"/>
</dbReference>
<dbReference type="SMART" id="SM01190">
    <property type="entry name" value="EMP24_GP25L"/>
    <property type="match status" value="1"/>
</dbReference>
<dbReference type="GO" id="GO:0012505">
    <property type="term" value="C:endomembrane system"/>
    <property type="evidence" value="ECO:0007669"/>
    <property type="project" value="UniProtKB-SubCell"/>
</dbReference>
<evidence type="ECO:0000256" key="10">
    <source>
        <dbReference type="SAM" id="SignalP"/>
    </source>
</evidence>
<evidence type="ECO:0000256" key="8">
    <source>
        <dbReference type="RuleBase" id="RU003827"/>
    </source>
</evidence>
<dbReference type="AlphaFoldDB" id="A0A8S3Z0V0"/>
<evidence type="ECO:0000256" key="4">
    <source>
        <dbReference type="ARBA" id="ARBA00022729"/>
    </source>
</evidence>
<dbReference type="InterPro" id="IPR036598">
    <property type="entry name" value="GOLD_dom_sf"/>
</dbReference>
<dbReference type="GO" id="GO:0016020">
    <property type="term" value="C:membrane"/>
    <property type="evidence" value="ECO:0007669"/>
    <property type="project" value="UniProtKB-SubCell"/>
</dbReference>
<evidence type="ECO:0000256" key="3">
    <source>
        <dbReference type="ARBA" id="ARBA00022692"/>
    </source>
</evidence>
<feature type="transmembrane region" description="Helical" evidence="9">
    <location>
        <begin position="190"/>
        <end position="215"/>
    </location>
</feature>
<dbReference type="PANTHER" id="PTHR22811">
    <property type="entry name" value="TRANSMEMBRANE EMP24 DOMAIN-CONTAINING PROTEIN"/>
    <property type="match status" value="1"/>
</dbReference>
<name>A0A8S3Z0V0_9EUPU</name>
<evidence type="ECO:0000256" key="5">
    <source>
        <dbReference type="ARBA" id="ARBA00022989"/>
    </source>
</evidence>
<feature type="domain" description="GOLD" evidence="11">
    <location>
        <begin position="34"/>
        <end position="116"/>
    </location>
</feature>
<dbReference type="InterPro" id="IPR015720">
    <property type="entry name" value="Emp24-like"/>
</dbReference>
<proteinExistence type="inferred from homology"/>
<reference evidence="12" key="1">
    <citation type="submission" date="2021-04" db="EMBL/GenBank/DDBJ databases">
        <authorList>
            <consortium name="Molecular Ecology Group"/>
        </authorList>
    </citation>
    <scope>NUCLEOTIDE SEQUENCE</scope>
</reference>
<evidence type="ECO:0000313" key="12">
    <source>
        <dbReference type="EMBL" id="CAG5121192.1"/>
    </source>
</evidence>
<evidence type="ECO:0000256" key="7">
    <source>
        <dbReference type="ARBA" id="ARBA00037847"/>
    </source>
</evidence>
<protein>
    <recommendedName>
        <fullName evidence="11">GOLD domain-containing protein</fullName>
    </recommendedName>
</protein>
<evidence type="ECO:0000256" key="2">
    <source>
        <dbReference type="ARBA" id="ARBA00007104"/>
    </source>
</evidence>
<dbReference type="OrthoDB" id="5976732at2759"/>
<feature type="signal peptide" evidence="10">
    <location>
        <begin position="1"/>
        <end position="20"/>
    </location>
</feature>
<keyword evidence="5 9" id="KW-1133">Transmembrane helix</keyword>
<dbReference type="InterPro" id="IPR009038">
    <property type="entry name" value="GOLD_dom"/>
</dbReference>
<feature type="chain" id="PRO_5035731755" description="GOLD domain-containing protein" evidence="10">
    <location>
        <begin position="21"/>
        <end position="229"/>
    </location>
</feature>
<evidence type="ECO:0000259" key="11">
    <source>
        <dbReference type="PROSITE" id="PS50866"/>
    </source>
</evidence>
<keyword evidence="6 9" id="KW-0472">Membrane</keyword>
<sequence>MDLLTVTCTVCVLFLTCCSGTRVDLTVRISPGKLDCFWQHAPADTNVELDYRVLYGGALDINAMVVGSESQVYFNDYGKNHDSLGFKSDSEGDFKICFDNTFTILFSKIVFFEIYVEDGKDDNETNGNSGVTFEEESIREQLNITVDELLGILERSKKNTERSSQMQTIIKINEALHRSIQEANFFLINYFAFVQLFIMVSSAACQVLLIQSLFLDNKPTSRASLKAKT</sequence>
<keyword evidence="3 8" id="KW-0812">Transmembrane</keyword>
<organism evidence="12 13">
    <name type="scientific">Candidula unifasciata</name>
    <dbReference type="NCBI Taxonomy" id="100452"/>
    <lineage>
        <taxon>Eukaryota</taxon>
        <taxon>Metazoa</taxon>
        <taxon>Spiralia</taxon>
        <taxon>Lophotrochozoa</taxon>
        <taxon>Mollusca</taxon>
        <taxon>Gastropoda</taxon>
        <taxon>Heterobranchia</taxon>
        <taxon>Euthyneura</taxon>
        <taxon>Panpulmonata</taxon>
        <taxon>Eupulmonata</taxon>
        <taxon>Stylommatophora</taxon>
        <taxon>Helicina</taxon>
        <taxon>Helicoidea</taxon>
        <taxon>Geomitridae</taxon>
        <taxon>Candidula</taxon>
    </lineage>
</organism>
<gene>
    <name evidence="12" type="ORF">CUNI_LOCUS6750</name>
</gene>
<dbReference type="Pfam" id="PF01105">
    <property type="entry name" value="EMP24_GP25L"/>
    <property type="match status" value="1"/>
</dbReference>
<keyword evidence="4 10" id="KW-0732">Signal</keyword>
<keyword evidence="13" id="KW-1185">Reference proteome</keyword>
<accession>A0A8S3Z0V0</accession>
<evidence type="ECO:0000256" key="6">
    <source>
        <dbReference type="ARBA" id="ARBA00023136"/>
    </source>
</evidence>
<comment type="caution">
    <text evidence="12">The sequence shown here is derived from an EMBL/GenBank/DDBJ whole genome shotgun (WGS) entry which is preliminary data.</text>
</comment>
<dbReference type="SUPFAM" id="SSF101576">
    <property type="entry name" value="Supernatant protein factor (SPF), C-terminal domain"/>
    <property type="match status" value="1"/>
</dbReference>
<dbReference type="Proteomes" id="UP000678393">
    <property type="component" value="Unassembled WGS sequence"/>
</dbReference>
<evidence type="ECO:0000256" key="9">
    <source>
        <dbReference type="SAM" id="Phobius"/>
    </source>
</evidence>